<proteinExistence type="inferred from homology"/>
<evidence type="ECO:0000256" key="6">
    <source>
        <dbReference type="ARBA" id="ARBA00022741"/>
    </source>
</evidence>
<keyword evidence="9 13" id="KW-1133">Transmembrane helix</keyword>
<dbReference type="GO" id="GO:0140359">
    <property type="term" value="F:ABC-type transporter activity"/>
    <property type="evidence" value="ECO:0007669"/>
    <property type="project" value="InterPro"/>
</dbReference>
<comment type="similarity">
    <text evidence="12">Belongs to the ABC transporter superfamily. Lipid exporter (TC 3.A.1.106) family.</text>
</comment>
<evidence type="ECO:0000256" key="5">
    <source>
        <dbReference type="ARBA" id="ARBA00022692"/>
    </source>
</evidence>
<feature type="transmembrane region" description="Helical" evidence="13">
    <location>
        <begin position="53"/>
        <end position="74"/>
    </location>
</feature>
<evidence type="ECO:0000256" key="9">
    <source>
        <dbReference type="ARBA" id="ARBA00022989"/>
    </source>
</evidence>
<comment type="similarity">
    <text evidence="11">Belongs to the ABC transporter superfamily. Siderophore-Fe(3+) uptake transporter (SIUT) (TC 3.A.1.21) family.</text>
</comment>
<feature type="domain" description="ABC transporter" evidence="14">
    <location>
        <begin position="334"/>
        <end position="569"/>
    </location>
</feature>
<dbReference type="Gene3D" id="3.40.50.300">
    <property type="entry name" value="P-loop containing nucleotide triphosphate hydrolases"/>
    <property type="match status" value="1"/>
</dbReference>
<evidence type="ECO:0000256" key="4">
    <source>
        <dbReference type="ARBA" id="ARBA00022519"/>
    </source>
</evidence>
<organism evidence="16 17">
    <name type="scientific">Nocardia cyriacigeorgica</name>
    <dbReference type="NCBI Taxonomy" id="135487"/>
    <lineage>
        <taxon>Bacteria</taxon>
        <taxon>Bacillati</taxon>
        <taxon>Actinomycetota</taxon>
        <taxon>Actinomycetes</taxon>
        <taxon>Mycobacteriales</taxon>
        <taxon>Nocardiaceae</taxon>
        <taxon>Nocardia</taxon>
    </lineage>
</organism>
<dbReference type="Pfam" id="PF00005">
    <property type="entry name" value="ABC_tran"/>
    <property type="match status" value="1"/>
</dbReference>
<dbReference type="SUPFAM" id="SSF90123">
    <property type="entry name" value="ABC transporter transmembrane region"/>
    <property type="match status" value="1"/>
</dbReference>
<dbReference type="InterPro" id="IPR036640">
    <property type="entry name" value="ABC1_TM_sf"/>
</dbReference>
<dbReference type="Pfam" id="PF00664">
    <property type="entry name" value="ABC_membrane"/>
    <property type="match status" value="1"/>
</dbReference>
<dbReference type="GO" id="GO:0034040">
    <property type="term" value="F:ATPase-coupled lipid transmembrane transporter activity"/>
    <property type="evidence" value="ECO:0007669"/>
    <property type="project" value="TreeGrafter"/>
</dbReference>
<dbReference type="InterPro" id="IPR027417">
    <property type="entry name" value="P-loop_NTPase"/>
</dbReference>
<evidence type="ECO:0000259" key="14">
    <source>
        <dbReference type="PROSITE" id="PS50893"/>
    </source>
</evidence>
<keyword evidence="4" id="KW-0997">Cell inner membrane</keyword>
<dbReference type="PROSITE" id="PS50929">
    <property type="entry name" value="ABC_TM1F"/>
    <property type="match status" value="1"/>
</dbReference>
<feature type="domain" description="ABC transmembrane type-1" evidence="15">
    <location>
        <begin position="21"/>
        <end position="299"/>
    </location>
</feature>
<dbReference type="SUPFAM" id="SSF52540">
    <property type="entry name" value="P-loop containing nucleoside triphosphate hydrolases"/>
    <property type="match status" value="1"/>
</dbReference>
<evidence type="ECO:0000313" key="16">
    <source>
        <dbReference type="EMBL" id="NEW43862.1"/>
    </source>
</evidence>
<protein>
    <submittedName>
        <fullName evidence="16">ABC transporter ATP-binding protein</fullName>
    </submittedName>
</protein>
<comment type="subcellular location">
    <subcellularLocation>
        <location evidence="1">Cell inner membrane</location>
        <topology evidence="1">Multi-pass membrane protein</topology>
    </subcellularLocation>
</comment>
<name>A0A6P1D6L8_9NOCA</name>
<evidence type="ECO:0000256" key="10">
    <source>
        <dbReference type="ARBA" id="ARBA00023136"/>
    </source>
</evidence>
<evidence type="ECO:0000256" key="11">
    <source>
        <dbReference type="ARBA" id="ARBA00023455"/>
    </source>
</evidence>
<accession>A0A6P1D6L8</accession>
<feature type="transmembrane region" description="Helical" evidence="13">
    <location>
        <begin position="124"/>
        <end position="147"/>
    </location>
</feature>
<keyword evidence="2" id="KW-0813">Transport</keyword>
<evidence type="ECO:0000313" key="17">
    <source>
        <dbReference type="Proteomes" id="UP000468928"/>
    </source>
</evidence>
<dbReference type="InterPro" id="IPR017871">
    <property type="entry name" value="ABC_transporter-like_CS"/>
</dbReference>
<keyword evidence="10 13" id="KW-0472">Membrane</keyword>
<evidence type="ECO:0000256" key="7">
    <source>
        <dbReference type="ARBA" id="ARBA00022840"/>
    </source>
</evidence>
<comment type="caution">
    <text evidence="16">The sequence shown here is derived from an EMBL/GenBank/DDBJ whole genome shotgun (WGS) entry which is preliminary data.</text>
</comment>
<dbReference type="InterPro" id="IPR003593">
    <property type="entry name" value="AAA+_ATPase"/>
</dbReference>
<dbReference type="Gene3D" id="1.20.1560.10">
    <property type="entry name" value="ABC transporter type 1, transmembrane domain"/>
    <property type="match status" value="1"/>
</dbReference>
<dbReference type="AlphaFoldDB" id="A0A6P1D6L8"/>
<dbReference type="PANTHER" id="PTHR24221">
    <property type="entry name" value="ATP-BINDING CASSETTE SUB-FAMILY B"/>
    <property type="match status" value="1"/>
</dbReference>
<dbReference type="InterPro" id="IPR011527">
    <property type="entry name" value="ABC1_TM_dom"/>
</dbReference>
<dbReference type="GO" id="GO:0016887">
    <property type="term" value="F:ATP hydrolysis activity"/>
    <property type="evidence" value="ECO:0007669"/>
    <property type="project" value="InterPro"/>
</dbReference>
<dbReference type="GO" id="GO:0005886">
    <property type="term" value="C:plasma membrane"/>
    <property type="evidence" value="ECO:0007669"/>
    <property type="project" value="UniProtKB-SubCell"/>
</dbReference>
<keyword evidence="3" id="KW-1003">Cell membrane</keyword>
<dbReference type="PANTHER" id="PTHR24221:SF654">
    <property type="entry name" value="ATP-BINDING CASSETTE SUB-FAMILY B MEMBER 6"/>
    <property type="match status" value="1"/>
</dbReference>
<keyword evidence="5 13" id="KW-0812">Transmembrane</keyword>
<dbReference type="FunFam" id="3.40.50.300:FF:000299">
    <property type="entry name" value="ABC transporter ATP-binding protein/permease"/>
    <property type="match status" value="1"/>
</dbReference>
<dbReference type="InterPro" id="IPR003439">
    <property type="entry name" value="ABC_transporter-like_ATP-bd"/>
</dbReference>
<evidence type="ECO:0000256" key="1">
    <source>
        <dbReference type="ARBA" id="ARBA00004429"/>
    </source>
</evidence>
<dbReference type="RefSeq" id="WP_163828478.1">
    <property type="nucleotide sequence ID" value="NZ_JAAGUZ010000010.1"/>
</dbReference>
<evidence type="ECO:0000256" key="3">
    <source>
        <dbReference type="ARBA" id="ARBA00022475"/>
    </source>
</evidence>
<feature type="transmembrane region" description="Helical" evidence="13">
    <location>
        <begin position="242"/>
        <end position="264"/>
    </location>
</feature>
<keyword evidence="6" id="KW-0547">Nucleotide-binding</keyword>
<dbReference type="GO" id="GO:0005524">
    <property type="term" value="F:ATP binding"/>
    <property type="evidence" value="ECO:0007669"/>
    <property type="project" value="UniProtKB-KW"/>
</dbReference>
<reference evidence="16 17" key="1">
    <citation type="submission" date="2020-01" db="EMBL/GenBank/DDBJ databases">
        <title>Genetics and antimicrobial susceptibilities of Nocardia species isolated from the soil; a comparison with species isolated from humans.</title>
        <authorList>
            <person name="Carrasco G."/>
            <person name="Monzon S."/>
            <person name="Sansegundo M."/>
            <person name="Garcia E."/>
            <person name="Garrido N."/>
            <person name="Medina M.J."/>
            <person name="Villalon P."/>
            <person name="Ramirez-Arocha A.C."/>
            <person name="Jimenez P."/>
            <person name="Cuesta I."/>
            <person name="Valdezate S."/>
        </authorList>
    </citation>
    <scope>NUCLEOTIDE SEQUENCE [LARGE SCALE GENOMIC DNA]</scope>
    <source>
        <strain evidence="16 17">CNM20110639</strain>
    </source>
</reference>
<evidence type="ECO:0000259" key="15">
    <source>
        <dbReference type="PROSITE" id="PS50929"/>
    </source>
</evidence>
<gene>
    <name evidence="16" type="ORF">GV789_05230</name>
</gene>
<dbReference type="InterPro" id="IPR039421">
    <property type="entry name" value="Type_1_exporter"/>
</dbReference>
<dbReference type="SMART" id="SM00382">
    <property type="entry name" value="AAA"/>
    <property type="match status" value="1"/>
</dbReference>
<dbReference type="Proteomes" id="UP000468928">
    <property type="component" value="Unassembled WGS sequence"/>
</dbReference>
<evidence type="ECO:0000256" key="12">
    <source>
        <dbReference type="ARBA" id="ARBA00061644"/>
    </source>
</evidence>
<dbReference type="PROSITE" id="PS00211">
    <property type="entry name" value="ABC_TRANSPORTER_1"/>
    <property type="match status" value="1"/>
</dbReference>
<sequence>MTSTLLSLLPPERRARFGGYLVLIVVSTVLRAIGVVLIVPLVAALFGDNPAEAWPVVGALTVAVVAGWIVDAIASRVGFDLGFTILDHAQRDVSAQVARIPLRWFGEDNSAAARRAIASNGPDLVGLLGYQVTPLVQSVLLPFAIGIGLVPVAWQLGAVSLFAVPLLLGALWASGRISRRADEVAKDSNSALTARILEFARTQAALRAARRVEPERSQVGTALATQHGATTRLLLLNIPGQILFSVASQITLVLLAGTTAWLAVNDTIGVPEAVALIVVVVRFLEPFGALADLAPALETSRGILRDIRAVIDAPEPVTDAAAQPRGAESGAAGVELRGVSFGYGHDTPPILDGFDVEFRAGEVTAVVGPSGSGKSTLLGLVAGLEKPASGQVLVGGVDRGALDPAHRPIVTSMVFQQPYLFAGTIRENVLAGNPGASEEELTSALRLSRVEEFAERLPEGLDTLVGDAGTALSGGERQRVSIARALLKPSSVLLVDEGTSALDTENEAAVVAAITDDPQQRTRVVVTHRLSTIAGAARVLFLEAGRIVEDGSVEELLAAQGRFAEFWAHQHDAAGWRIASDSTRVGAN</sequence>
<evidence type="ECO:0000256" key="13">
    <source>
        <dbReference type="SAM" id="Phobius"/>
    </source>
</evidence>
<evidence type="ECO:0000256" key="8">
    <source>
        <dbReference type="ARBA" id="ARBA00022967"/>
    </source>
</evidence>
<dbReference type="EMBL" id="JAAGUZ010000010">
    <property type="protein sequence ID" value="NEW43862.1"/>
    <property type="molecule type" value="Genomic_DNA"/>
</dbReference>
<dbReference type="PROSITE" id="PS50893">
    <property type="entry name" value="ABC_TRANSPORTER_2"/>
    <property type="match status" value="1"/>
</dbReference>
<keyword evidence="7 16" id="KW-0067">ATP-binding</keyword>
<evidence type="ECO:0000256" key="2">
    <source>
        <dbReference type="ARBA" id="ARBA00022448"/>
    </source>
</evidence>
<keyword evidence="8" id="KW-1278">Translocase</keyword>
<feature type="transmembrane region" description="Helical" evidence="13">
    <location>
        <begin position="153"/>
        <end position="173"/>
    </location>
</feature>
<feature type="transmembrane region" description="Helical" evidence="13">
    <location>
        <begin position="20"/>
        <end position="47"/>
    </location>
</feature>